<name>A0A815R3N6_9BILA</name>
<dbReference type="EMBL" id="CAJNOH010001289">
    <property type="protein sequence ID" value="CAF1200219.1"/>
    <property type="molecule type" value="Genomic_DNA"/>
</dbReference>
<comment type="caution">
    <text evidence="3">The sequence shown here is derived from an EMBL/GenBank/DDBJ whole genome shotgun (WGS) entry which is preliminary data.</text>
</comment>
<evidence type="ECO:0000313" key="4">
    <source>
        <dbReference type="Proteomes" id="UP000663870"/>
    </source>
</evidence>
<proteinExistence type="predicted"/>
<sequence length="149" mass="16382">MELKHHFGLYGTIVSVESEGNYDCVDKAIQENPHSIDNALCNAEKYLHSTTVGSDTSISTVSTSDLQEVDVPIHHRSTPKLVNMSTNQSNESNEDSQRYSESLKSPNSFSESSSSIAIVDDQSISDESRLIGHATNSVKKQGKEIECLY</sequence>
<reference evidence="3" key="1">
    <citation type="submission" date="2021-02" db="EMBL/GenBank/DDBJ databases">
        <authorList>
            <person name="Nowell W R."/>
        </authorList>
    </citation>
    <scope>NUCLEOTIDE SEQUENCE</scope>
</reference>
<gene>
    <name evidence="3" type="ORF">JXQ802_LOCUS38777</name>
    <name evidence="2" type="ORF">PYM288_LOCUS24834</name>
</gene>
<evidence type="ECO:0000313" key="2">
    <source>
        <dbReference type="EMBL" id="CAF1200219.1"/>
    </source>
</evidence>
<evidence type="ECO:0000256" key="1">
    <source>
        <dbReference type="SAM" id="MobiDB-lite"/>
    </source>
</evidence>
<protein>
    <submittedName>
        <fullName evidence="3">Uncharacterized protein</fullName>
    </submittedName>
</protein>
<feature type="compositionally biased region" description="Low complexity" evidence="1">
    <location>
        <begin position="100"/>
        <end position="115"/>
    </location>
</feature>
<organism evidence="3 4">
    <name type="scientific">Rotaria sordida</name>
    <dbReference type="NCBI Taxonomy" id="392033"/>
    <lineage>
        <taxon>Eukaryota</taxon>
        <taxon>Metazoa</taxon>
        <taxon>Spiralia</taxon>
        <taxon>Gnathifera</taxon>
        <taxon>Rotifera</taxon>
        <taxon>Eurotatoria</taxon>
        <taxon>Bdelloidea</taxon>
        <taxon>Philodinida</taxon>
        <taxon>Philodinidae</taxon>
        <taxon>Rotaria</taxon>
    </lineage>
</organism>
<accession>A0A815R3N6</accession>
<dbReference type="Proteomes" id="UP000663870">
    <property type="component" value="Unassembled WGS sequence"/>
</dbReference>
<dbReference type="AlphaFoldDB" id="A0A815R3N6"/>
<feature type="region of interest" description="Disordered" evidence="1">
    <location>
        <begin position="72"/>
        <end position="116"/>
    </location>
</feature>
<keyword evidence="4" id="KW-1185">Reference proteome</keyword>
<dbReference type="EMBL" id="CAJNOL010002178">
    <property type="protein sequence ID" value="CAF1471703.1"/>
    <property type="molecule type" value="Genomic_DNA"/>
</dbReference>
<evidence type="ECO:0000313" key="3">
    <source>
        <dbReference type="EMBL" id="CAF1471703.1"/>
    </source>
</evidence>
<dbReference type="Proteomes" id="UP000663854">
    <property type="component" value="Unassembled WGS sequence"/>
</dbReference>